<reference evidence="1" key="1">
    <citation type="journal article" date="2014" name="Genome Announc.">
        <title>De novo whole-genome sequence and genome annotation of Lichtheimia ramosa.</title>
        <authorList>
            <person name="Linde J."/>
            <person name="Schwartze V."/>
            <person name="Binder U."/>
            <person name="Lass-Florl C."/>
            <person name="Voigt K."/>
            <person name="Horn F."/>
        </authorList>
    </citation>
    <scope>NUCLEOTIDE SEQUENCE</scope>
    <source>
        <strain evidence="1">JMRC FSU:6197</strain>
    </source>
</reference>
<dbReference type="OrthoDB" id="2236326at2759"/>
<accession>A0A077WWW8</accession>
<gene>
    <name evidence="1" type="ORF">LRAMOSA03761</name>
</gene>
<proteinExistence type="predicted"/>
<evidence type="ECO:0000313" key="1">
    <source>
        <dbReference type="EMBL" id="CDS11498.1"/>
    </source>
</evidence>
<organism evidence="1">
    <name type="scientific">Lichtheimia ramosa</name>
    <dbReference type="NCBI Taxonomy" id="688394"/>
    <lineage>
        <taxon>Eukaryota</taxon>
        <taxon>Fungi</taxon>
        <taxon>Fungi incertae sedis</taxon>
        <taxon>Mucoromycota</taxon>
        <taxon>Mucoromycotina</taxon>
        <taxon>Mucoromycetes</taxon>
        <taxon>Mucorales</taxon>
        <taxon>Lichtheimiaceae</taxon>
        <taxon>Lichtheimia</taxon>
    </lineage>
</organism>
<name>A0A077WWW8_9FUNG</name>
<sequence>MTQQPLLVWDVIYKVLDECVAEELHQSERLLDHVLHRHCWIPELLAVHRHCRDYLLGNAAFHRLRLWRMLGKTVGQRESVPIAVQHDKDWTMLDLKLTSQQKTSTDDVCIFVAVEVRPPKQGRWQHVSNSSNSNNNMQGIQREGWVVSVRQKKIPLFSYDQCKRDMEAFAALNSASIWVWRSPSNPWLYRHLKTYRMVLDNLEKELLVWSNHHHRHHHHRKRHHHHHQSWRRPFERLSVDEQILHHNVELFANLATTAALQQ</sequence>
<dbReference type="EMBL" id="LK023346">
    <property type="protein sequence ID" value="CDS11498.1"/>
    <property type="molecule type" value="Genomic_DNA"/>
</dbReference>
<dbReference type="AlphaFoldDB" id="A0A077WWW8"/>
<protein>
    <submittedName>
        <fullName evidence="1">Uncharacterized protein</fullName>
    </submittedName>
</protein>